<reference evidence="1 2" key="1">
    <citation type="submission" date="2016-10" db="EMBL/GenBank/DDBJ databases">
        <authorList>
            <person name="de Groot N.N."/>
        </authorList>
    </citation>
    <scope>NUCLEOTIDE SEQUENCE [LARGE SCALE GENOMIC DNA]</scope>
    <source>
        <strain evidence="1 2">DSM 16859</strain>
    </source>
</reference>
<evidence type="ECO:0000313" key="1">
    <source>
        <dbReference type="EMBL" id="SER90030.1"/>
    </source>
</evidence>
<sequence length="60" mass="6833">MAARRHVTNKLRTAYRKASKADKAEIARHDDEIGLNRYDEDGCYVEEPLLDDEPDLGEDG</sequence>
<proteinExistence type="predicted"/>
<dbReference type="RefSeq" id="WP_177170144.1">
    <property type="nucleotide sequence ID" value="NZ_FOGZ01000017.1"/>
</dbReference>
<dbReference type="EMBL" id="FOGZ01000017">
    <property type="protein sequence ID" value="SER90030.1"/>
    <property type="molecule type" value="Genomic_DNA"/>
</dbReference>
<accession>A0A1H9SYC3</accession>
<organism evidence="1 2">
    <name type="scientific">Propionibacterium cyclohexanicum</name>
    <dbReference type="NCBI Taxonomy" id="64702"/>
    <lineage>
        <taxon>Bacteria</taxon>
        <taxon>Bacillati</taxon>
        <taxon>Actinomycetota</taxon>
        <taxon>Actinomycetes</taxon>
        <taxon>Propionibacteriales</taxon>
        <taxon>Propionibacteriaceae</taxon>
        <taxon>Propionibacterium</taxon>
    </lineage>
</organism>
<gene>
    <name evidence="1" type="ORF">SAMN05443377_11723</name>
</gene>
<dbReference type="AlphaFoldDB" id="A0A1H9SYC3"/>
<dbReference type="Proteomes" id="UP000198815">
    <property type="component" value="Unassembled WGS sequence"/>
</dbReference>
<name>A0A1H9SYC3_9ACTN</name>
<protein>
    <submittedName>
        <fullName evidence="1">Uncharacterized protein</fullName>
    </submittedName>
</protein>
<keyword evidence="2" id="KW-1185">Reference proteome</keyword>
<evidence type="ECO:0000313" key="2">
    <source>
        <dbReference type="Proteomes" id="UP000198815"/>
    </source>
</evidence>